<evidence type="ECO:0000256" key="3">
    <source>
        <dbReference type="ARBA" id="ARBA00022630"/>
    </source>
</evidence>
<dbReference type="Gene3D" id="3.30.560.10">
    <property type="entry name" value="Glucose Oxidase, domain 3"/>
    <property type="match status" value="1"/>
</dbReference>
<dbReference type="OrthoDB" id="269227at2759"/>
<keyword evidence="3 7" id="KW-0285">Flavoprotein</keyword>
<evidence type="ECO:0000256" key="1">
    <source>
        <dbReference type="ARBA" id="ARBA00001974"/>
    </source>
</evidence>
<dbReference type="Proteomes" id="UP000703269">
    <property type="component" value="Unassembled WGS sequence"/>
</dbReference>
<dbReference type="EMBL" id="BPQB01000110">
    <property type="protein sequence ID" value="GJE99481.1"/>
    <property type="molecule type" value="Genomic_DNA"/>
</dbReference>
<dbReference type="PANTHER" id="PTHR11552">
    <property type="entry name" value="GLUCOSE-METHANOL-CHOLINE GMC OXIDOREDUCTASE"/>
    <property type="match status" value="1"/>
</dbReference>
<keyword evidence="4 6" id="KW-0274">FAD</keyword>
<sequence length="583" mass="62214">MASRRIFTSFADLRSEYDFVIVGAGIGGSVLANRLSEDPSVSVLVIEAGGDESNNPQMQVPFMGVRLPGGPADWKFASTPQKGLEDRQIACARGKALGGTTRINLMTWNNGGAELWDSWAKITKNEGWGWKSARSYYKKVCHLVPPADGRDTHGFVAPSAHGDGPVAVSVPGHPTALDKLVFDALDDLGGTWAFNIDFNAGTCLGTGYMQSSIGNGERSDAASAYLYPASTRPNVDILVNAQVTRLVPVSGIQPPDFRTVEMAQSSEGPRHTITATKEVILAAGVIGSPQILQLSGIGPPDLLSSHNIPVIVANPAVGANYQEHVTVGLHFEVNSTDTWDTVLRDPEATNAALALWKEKRQGLFVNSPANTHSFVRLRDDNPIFEEHPDPAAGPRSAHLEVIYCNGFAPFGGAPPPTSGNYMTVLTSLVSPMSRGTLRIASRDPFAAPHIDPALLTHPFDVAAMTQAVTNALWLTGATPFKRYVRGPVGPAARLHGHDDAKAAFVREHARTMNHPCGTCAMAADEDASEGVVDAKLRVEGVRGLRVVDASVFPTIPNCHIQAVIYIVAERAADLIKTQHGLAK</sequence>
<dbReference type="SUPFAM" id="SSF54373">
    <property type="entry name" value="FAD-linked reductases, C-terminal domain"/>
    <property type="match status" value="1"/>
</dbReference>
<evidence type="ECO:0000256" key="5">
    <source>
        <dbReference type="PIRSR" id="PIRSR000137-1"/>
    </source>
</evidence>
<dbReference type="Pfam" id="PF00732">
    <property type="entry name" value="GMC_oxred_N"/>
    <property type="match status" value="1"/>
</dbReference>
<dbReference type="InterPro" id="IPR012132">
    <property type="entry name" value="GMC_OxRdtase"/>
</dbReference>
<dbReference type="PROSITE" id="PS00623">
    <property type="entry name" value="GMC_OXRED_1"/>
    <property type="match status" value="1"/>
</dbReference>
<dbReference type="SUPFAM" id="SSF51905">
    <property type="entry name" value="FAD/NAD(P)-binding domain"/>
    <property type="match status" value="1"/>
</dbReference>
<evidence type="ECO:0000313" key="9">
    <source>
        <dbReference type="EMBL" id="GJE99481.1"/>
    </source>
</evidence>
<feature type="domain" description="Glucose-methanol-choline oxidoreductase N-terminal" evidence="8">
    <location>
        <begin position="94"/>
        <end position="117"/>
    </location>
</feature>
<proteinExistence type="inferred from homology"/>
<dbReference type="PANTHER" id="PTHR11552:SF147">
    <property type="entry name" value="CHOLINE DEHYDROGENASE, MITOCHONDRIAL"/>
    <property type="match status" value="1"/>
</dbReference>
<dbReference type="InterPro" id="IPR007867">
    <property type="entry name" value="GMC_OxRtase_C"/>
</dbReference>
<evidence type="ECO:0000256" key="6">
    <source>
        <dbReference type="PIRSR" id="PIRSR000137-2"/>
    </source>
</evidence>
<evidence type="ECO:0000256" key="7">
    <source>
        <dbReference type="RuleBase" id="RU003968"/>
    </source>
</evidence>
<dbReference type="AlphaFoldDB" id="A0A9P3GRF9"/>
<evidence type="ECO:0000256" key="2">
    <source>
        <dbReference type="ARBA" id="ARBA00010790"/>
    </source>
</evidence>
<dbReference type="Pfam" id="PF05199">
    <property type="entry name" value="GMC_oxred_C"/>
    <property type="match status" value="1"/>
</dbReference>
<keyword evidence="10" id="KW-1185">Reference proteome</keyword>
<dbReference type="InterPro" id="IPR036188">
    <property type="entry name" value="FAD/NAD-bd_sf"/>
</dbReference>
<feature type="active site" description="Proton donor" evidence="5">
    <location>
        <position position="514"/>
    </location>
</feature>
<accession>A0A9P3GRF9</accession>
<evidence type="ECO:0000313" key="10">
    <source>
        <dbReference type="Proteomes" id="UP000703269"/>
    </source>
</evidence>
<comment type="caution">
    <text evidence="9">The sequence shown here is derived from an EMBL/GenBank/DDBJ whole genome shotgun (WGS) entry which is preliminary data.</text>
</comment>
<organism evidence="9 10">
    <name type="scientific">Phanerochaete sordida</name>
    <dbReference type="NCBI Taxonomy" id="48140"/>
    <lineage>
        <taxon>Eukaryota</taxon>
        <taxon>Fungi</taxon>
        <taxon>Dikarya</taxon>
        <taxon>Basidiomycota</taxon>
        <taxon>Agaricomycotina</taxon>
        <taxon>Agaricomycetes</taxon>
        <taxon>Polyporales</taxon>
        <taxon>Phanerochaetaceae</taxon>
        <taxon>Phanerochaete</taxon>
    </lineage>
</organism>
<evidence type="ECO:0000256" key="4">
    <source>
        <dbReference type="ARBA" id="ARBA00022827"/>
    </source>
</evidence>
<feature type="active site" description="Proton acceptor" evidence="5">
    <location>
        <position position="559"/>
    </location>
</feature>
<dbReference type="GO" id="GO:0050660">
    <property type="term" value="F:flavin adenine dinucleotide binding"/>
    <property type="evidence" value="ECO:0007669"/>
    <property type="project" value="InterPro"/>
</dbReference>
<dbReference type="Gene3D" id="3.50.50.60">
    <property type="entry name" value="FAD/NAD(P)-binding domain"/>
    <property type="match status" value="1"/>
</dbReference>
<protein>
    <submittedName>
        <fullName evidence="9">Aryl-alcohol oxidase-like protein</fullName>
    </submittedName>
</protein>
<dbReference type="GO" id="GO:0016614">
    <property type="term" value="F:oxidoreductase activity, acting on CH-OH group of donors"/>
    <property type="evidence" value="ECO:0007669"/>
    <property type="project" value="InterPro"/>
</dbReference>
<evidence type="ECO:0000259" key="8">
    <source>
        <dbReference type="PROSITE" id="PS00623"/>
    </source>
</evidence>
<comment type="similarity">
    <text evidence="2 7">Belongs to the GMC oxidoreductase family.</text>
</comment>
<dbReference type="PIRSF" id="PIRSF000137">
    <property type="entry name" value="Alcohol_oxidase"/>
    <property type="match status" value="1"/>
</dbReference>
<name>A0A9P3GRF9_9APHY</name>
<feature type="binding site" evidence="6">
    <location>
        <position position="100"/>
    </location>
    <ligand>
        <name>FAD</name>
        <dbReference type="ChEBI" id="CHEBI:57692"/>
    </ligand>
</feature>
<gene>
    <name evidence="9" type="ORF">PsYK624_157450</name>
</gene>
<comment type="cofactor">
    <cofactor evidence="1 6">
        <name>FAD</name>
        <dbReference type="ChEBI" id="CHEBI:57692"/>
    </cofactor>
</comment>
<feature type="binding site" evidence="6">
    <location>
        <position position="243"/>
    </location>
    <ligand>
        <name>FAD</name>
        <dbReference type="ChEBI" id="CHEBI:57692"/>
    </ligand>
</feature>
<dbReference type="InterPro" id="IPR000172">
    <property type="entry name" value="GMC_OxRdtase_N"/>
</dbReference>
<reference evidence="9 10" key="1">
    <citation type="submission" date="2021-08" db="EMBL/GenBank/DDBJ databases">
        <title>Draft Genome Sequence of Phanerochaete sordida strain YK-624.</title>
        <authorList>
            <person name="Mori T."/>
            <person name="Dohra H."/>
            <person name="Suzuki T."/>
            <person name="Kawagishi H."/>
            <person name="Hirai H."/>
        </authorList>
    </citation>
    <scope>NUCLEOTIDE SEQUENCE [LARGE SCALE GENOMIC DNA]</scope>
    <source>
        <strain evidence="9 10">YK-624</strain>
    </source>
</reference>